<sequence length="323" mass="33198">MKAIQFETTGGPEVLGVVEIPAPIAGPGQVLVRQQAIGINFIDTYHRSGLYPVKLPSRLGMEGAGVVEAVGDGVTRFKAGDLIAYASGPLGAYAEYHAVAADRAVALPAGVSAQVGAAAMLKGMTAEFLIRRCYPVKAGETILVHAAAGGVGSILVQWAKHIGATVIATAGSAEKAERATSLGADHVILYRDEDVAAQVREITGGAGVPVAYDSVGAATFEGTLKSLARRGLFVSFGNASGPVPPFAPARLQQSGSLFFTRPTMGDYLATTAELDESAAALFGVIASGAVKIDIGQTFKLEEAQRAHQALEGRETVGASLLIP</sequence>
<dbReference type="SMART" id="SM00829">
    <property type="entry name" value="PKS_ER"/>
    <property type="match status" value="1"/>
</dbReference>
<evidence type="ECO:0000313" key="5">
    <source>
        <dbReference type="Proteomes" id="UP000530564"/>
    </source>
</evidence>
<protein>
    <submittedName>
        <fullName evidence="4">NADPH2:quinone reductase</fullName>
        <ecNumber evidence="4">1.6.5.5</ecNumber>
    </submittedName>
</protein>
<dbReference type="GO" id="GO:0003960">
    <property type="term" value="F:quinone reductase (NADPH) activity"/>
    <property type="evidence" value="ECO:0007669"/>
    <property type="project" value="UniProtKB-EC"/>
</dbReference>
<evidence type="ECO:0000259" key="3">
    <source>
        <dbReference type="SMART" id="SM00829"/>
    </source>
</evidence>
<dbReference type="InterPro" id="IPR013154">
    <property type="entry name" value="ADH-like_N"/>
</dbReference>
<dbReference type="GO" id="GO:0070402">
    <property type="term" value="F:NADPH binding"/>
    <property type="evidence" value="ECO:0007669"/>
    <property type="project" value="TreeGrafter"/>
</dbReference>
<gene>
    <name evidence="4" type="ORF">GGQ61_003445</name>
</gene>
<dbReference type="Gene3D" id="3.40.50.720">
    <property type="entry name" value="NAD(P)-binding Rossmann-like Domain"/>
    <property type="match status" value="1"/>
</dbReference>
<dbReference type="GO" id="GO:0035925">
    <property type="term" value="F:mRNA 3'-UTR AU-rich region binding"/>
    <property type="evidence" value="ECO:0007669"/>
    <property type="project" value="TreeGrafter"/>
</dbReference>
<dbReference type="PROSITE" id="PS01162">
    <property type="entry name" value="QOR_ZETA_CRYSTAL"/>
    <property type="match status" value="1"/>
</dbReference>
<dbReference type="Pfam" id="PF00107">
    <property type="entry name" value="ADH_zinc_N"/>
    <property type="match status" value="1"/>
</dbReference>
<dbReference type="InterPro" id="IPR013149">
    <property type="entry name" value="ADH-like_C"/>
</dbReference>
<organism evidence="4 5">
    <name type="scientific">Phenylobacterium haematophilum</name>
    <dbReference type="NCBI Taxonomy" id="98513"/>
    <lineage>
        <taxon>Bacteria</taxon>
        <taxon>Pseudomonadati</taxon>
        <taxon>Pseudomonadota</taxon>
        <taxon>Alphaproteobacteria</taxon>
        <taxon>Caulobacterales</taxon>
        <taxon>Caulobacteraceae</taxon>
        <taxon>Phenylobacterium</taxon>
    </lineage>
</organism>
<dbReference type="PANTHER" id="PTHR48106:SF13">
    <property type="entry name" value="QUINONE OXIDOREDUCTASE-RELATED"/>
    <property type="match status" value="1"/>
</dbReference>
<dbReference type="Pfam" id="PF08240">
    <property type="entry name" value="ADH_N"/>
    <property type="match status" value="1"/>
</dbReference>
<keyword evidence="1" id="KW-0521">NADP</keyword>
<dbReference type="InterPro" id="IPR036291">
    <property type="entry name" value="NAD(P)-bd_dom_sf"/>
</dbReference>
<dbReference type="PANTHER" id="PTHR48106">
    <property type="entry name" value="QUINONE OXIDOREDUCTASE PIG3-RELATED"/>
    <property type="match status" value="1"/>
</dbReference>
<dbReference type="CDD" id="cd05286">
    <property type="entry name" value="QOR2"/>
    <property type="match status" value="1"/>
</dbReference>
<dbReference type="InterPro" id="IPR002364">
    <property type="entry name" value="Quin_OxRdtase/zeta-crystal_CS"/>
</dbReference>
<dbReference type="SUPFAM" id="SSF50129">
    <property type="entry name" value="GroES-like"/>
    <property type="match status" value="1"/>
</dbReference>
<dbReference type="Gene3D" id="3.90.180.10">
    <property type="entry name" value="Medium-chain alcohol dehydrogenases, catalytic domain"/>
    <property type="match status" value="1"/>
</dbReference>
<dbReference type="InterPro" id="IPR020843">
    <property type="entry name" value="ER"/>
</dbReference>
<proteinExistence type="predicted"/>
<dbReference type="EC" id="1.6.5.5" evidence="4"/>
<name>A0A840A409_9CAUL</name>
<dbReference type="InterPro" id="IPR047618">
    <property type="entry name" value="QOR-like"/>
</dbReference>
<dbReference type="FunFam" id="3.40.50.720:FF:000053">
    <property type="entry name" value="Quinone oxidoreductase 1"/>
    <property type="match status" value="1"/>
</dbReference>
<dbReference type="SUPFAM" id="SSF51735">
    <property type="entry name" value="NAD(P)-binding Rossmann-fold domains"/>
    <property type="match status" value="1"/>
</dbReference>
<dbReference type="GO" id="GO:0008270">
    <property type="term" value="F:zinc ion binding"/>
    <property type="evidence" value="ECO:0007669"/>
    <property type="project" value="InterPro"/>
</dbReference>
<evidence type="ECO:0000256" key="2">
    <source>
        <dbReference type="ARBA" id="ARBA00023002"/>
    </source>
</evidence>
<dbReference type="RefSeq" id="WP_183775438.1">
    <property type="nucleotide sequence ID" value="NZ_JACIDK010000005.1"/>
</dbReference>
<reference evidence="4 5" key="1">
    <citation type="submission" date="2020-08" db="EMBL/GenBank/DDBJ databases">
        <title>Genomic Encyclopedia of Type Strains, Phase IV (KMG-IV): sequencing the most valuable type-strain genomes for metagenomic binning, comparative biology and taxonomic classification.</title>
        <authorList>
            <person name="Goeker M."/>
        </authorList>
    </citation>
    <scope>NUCLEOTIDE SEQUENCE [LARGE SCALE GENOMIC DNA]</scope>
    <source>
        <strain evidence="4 5">DSM 21793</strain>
    </source>
</reference>
<keyword evidence="2 4" id="KW-0560">Oxidoreductase</keyword>
<dbReference type="AlphaFoldDB" id="A0A840A409"/>
<accession>A0A840A409</accession>
<dbReference type="NCBIfam" id="NF008024">
    <property type="entry name" value="PRK10754.1"/>
    <property type="match status" value="1"/>
</dbReference>
<evidence type="ECO:0000256" key="1">
    <source>
        <dbReference type="ARBA" id="ARBA00022857"/>
    </source>
</evidence>
<comment type="caution">
    <text evidence="4">The sequence shown here is derived from an EMBL/GenBank/DDBJ whole genome shotgun (WGS) entry which is preliminary data.</text>
</comment>
<evidence type="ECO:0000313" key="4">
    <source>
        <dbReference type="EMBL" id="MBB3892709.1"/>
    </source>
</evidence>
<dbReference type="Proteomes" id="UP000530564">
    <property type="component" value="Unassembled WGS sequence"/>
</dbReference>
<dbReference type="EMBL" id="JACIDK010000005">
    <property type="protein sequence ID" value="MBB3892709.1"/>
    <property type="molecule type" value="Genomic_DNA"/>
</dbReference>
<keyword evidence="5" id="KW-1185">Reference proteome</keyword>
<feature type="domain" description="Enoyl reductase (ER)" evidence="3">
    <location>
        <begin position="10"/>
        <end position="321"/>
    </location>
</feature>
<dbReference type="GO" id="GO:0005829">
    <property type="term" value="C:cytosol"/>
    <property type="evidence" value="ECO:0007669"/>
    <property type="project" value="TreeGrafter"/>
</dbReference>
<dbReference type="InterPro" id="IPR011032">
    <property type="entry name" value="GroES-like_sf"/>
</dbReference>